<dbReference type="PANTHER" id="PTHR38926:SF5">
    <property type="entry name" value="F-BOX AND LEUCINE-RICH REPEAT PROTEIN 6"/>
    <property type="match status" value="1"/>
</dbReference>
<dbReference type="Pfam" id="PF12937">
    <property type="entry name" value="F-box-like"/>
    <property type="match status" value="1"/>
</dbReference>
<dbReference type="SUPFAM" id="SSF52047">
    <property type="entry name" value="RNI-like"/>
    <property type="match status" value="1"/>
</dbReference>
<protein>
    <recommendedName>
        <fullName evidence="2">F-box domain-containing protein</fullName>
    </recommendedName>
</protein>
<dbReference type="Gene3D" id="1.20.1280.50">
    <property type="match status" value="1"/>
</dbReference>
<dbReference type="Gene3D" id="3.80.10.10">
    <property type="entry name" value="Ribonuclease Inhibitor"/>
    <property type="match status" value="1"/>
</dbReference>
<proteinExistence type="predicted"/>
<evidence type="ECO:0000259" key="2">
    <source>
        <dbReference type="PROSITE" id="PS50181"/>
    </source>
</evidence>
<dbReference type="EMBL" id="JBAHYK010000997">
    <property type="protein sequence ID" value="KAL0570083.1"/>
    <property type="molecule type" value="Genomic_DNA"/>
</dbReference>
<dbReference type="InterPro" id="IPR032675">
    <property type="entry name" value="LRR_dom_sf"/>
</dbReference>
<dbReference type="PANTHER" id="PTHR38926">
    <property type="entry name" value="F-BOX DOMAIN CONTAINING PROTEIN, EXPRESSED"/>
    <property type="match status" value="1"/>
</dbReference>
<keyword evidence="1" id="KW-0175">Coiled coil</keyword>
<dbReference type="PROSITE" id="PS50181">
    <property type="entry name" value="FBOX"/>
    <property type="match status" value="1"/>
</dbReference>
<accession>A0ABR3F4M5</accession>
<dbReference type="InterPro" id="IPR036047">
    <property type="entry name" value="F-box-like_dom_sf"/>
</dbReference>
<evidence type="ECO:0000256" key="1">
    <source>
        <dbReference type="SAM" id="Coils"/>
    </source>
</evidence>
<gene>
    <name evidence="3" type="ORF">V5O48_011877</name>
</gene>
<sequence length="557" mass="62262">MSPESDLARRSAEIRKFFRTTTSDKATVSQFLHDVELEIAEHQTEINKLKTTIYALEHKRNRLKRTAERYKALLAPIHAVPPEILATIFEFVCECNLVSRSKLPAAVRLSVVCGRWRDIVCSTPRLWSDVSIDFRSWTKDFHVLNELTERLVKKSGNCPLRLTLILPSDDFDGDQAERQGVHSALRCLVEHCERWESVALRLAPSHFPSSIFGSICGRLPLLTSLSLYRADGDPTNWSSTFNYFDNCPSLRSLRIHPQLFSDEQQASLPWSQLKSLRILAAFNDEAFSMLSLCPAVEHLELCRVGDLESNVEYSGHVASSDIKTLTITKACEQIEVDGVLQHTTLSGISSLVIMGDSACINKKDWPTWNGAHLQSFLHRSSCNITSLHFRNLPITDAQMLSVLSMIPSIKSLCIEEFTEERKNRIVSKTFLEGFTVKASLDPSFSVPLVPSLDTLKLVVHAQGLESDSFLEALSSRWLPDRAEAAEMGVHCLCSVTIVVLEPDGVKENGQLDGLFCFKDAGMRLSITYGTLYDLYPDVYEAGTDEEDGENVGEGTGD</sequence>
<organism evidence="3 4">
    <name type="scientific">Marasmius crinis-equi</name>
    <dbReference type="NCBI Taxonomy" id="585013"/>
    <lineage>
        <taxon>Eukaryota</taxon>
        <taxon>Fungi</taxon>
        <taxon>Dikarya</taxon>
        <taxon>Basidiomycota</taxon>
        <taxon>Agaricomycotina</taxon>
        <taxon>Agaricomycetes</taxon>
        <taxon>Agaricomycetidae</taxon>
        <taxon>Agaricales</taxon>
        <taxon>Marasmiineae</taxon>
        <taxon>Marasmiaceae</taxon>
        <taxon>Marasmius</taxon>
    </lineage>
</organism>
<name>A0ABR3F4M5_9AGAR</name>
<keyword evidence="4" id="KW-1185">Reference proteome</keyword>
<feature type="domain" description="F-box" evidence="2">
    <location>
        <begin position="74"/>
        <end position="130"/>
    </location>
</feature>
<comment type="caution">
    <text evidence="3">The sequence shown here is derived from an EMBL/GenBank/DDBJ whole genome shotgun (WGS) entry which is preliminary data.</text>
</comment>
<dbReference type="SUPFAM" id="SSF81383">
    <property type="entry name" value="F-box domain"/>
    <property type="match status" value="1"/>
</dbReference>
<feature type="coiled-coil region" evidence="1">
    <location>
        <begin position="32"/>
        <end position="66"/>
    </location>
</feature>
<dbReference type="InterPro" id="IPR001810">
    <property type="entry name" value="F-box_dom"/>
</dbReference>
<reference evidence="3 4" key="1">
    <citation type="submission" date="2024-02" db="EMBL/GenBank/DDBJ databases">
        <title>A draft genome for the cacao thread blight pathogen Marasmius crinis-equi.</title>
        <authorList>
            <person name="Cohen S.P."/>
            <person name="Baruah I.K."/>
            <person name="Amoako-Attah I."/>
            <person name="Bukari Y."/>
            <person name="Meinhardt L.W."/>
            <person name="Bailey B.A."/>
        </authorList>
    </citation>
    <scope>NUCLEOTIDE SEQUENCE [LARGE SCALE GENOMIC DNA]</scope>
    <source>
        <strain evidence="3 4">GH-76</strain>
    </source>
</reference>
<dbReference type="Proteomes" id="UP001465976">
    <property type="component" value="Unassembled WGS sequence"/>
</dbReference>
<evidence type="ECO:0000313" key="3">
    <source>
        <dbReference type="EMBL" id="KAL0570083.1"/>
    </source>
</evidence>
<evidence type="ECO:0000313" key="4">
    <source>
        <dbReference type="Proteomes" id="UP001465976"/>
    </source>
</evidence>